<organism evidence="2">
    <name type="scientific">marine sediment metagenome</name>
    <dbReference type="NCBI Taxonomy" id="412755"/>
    <lineage>
        <taxon>unclassified sequences</taxon>
        <taxon>metagenomes</taxon>
        <taxon>ecological metagenomes</taxon>
    </lineage>
</organism>
<evidence type="ECO:0000256" key="1">
    <source>
        <dbReference type="SAM" id="MobiDB-lite"/>
    </source>
</evidence>
<protein>
    <submittedName>
        <fullName evidence="2">Uncharacterized protein</fullName>
    </submittedName>
</protein>
<reference evidence="2" key="1">
    <citation type="journal article" date="2015" name="Nature">
        <title>Complex archaea that bridge the gap between prokaryotes and eukaryotes.</title>
        <authorList>
            <person name="Spang A."/>
            <person name="Saw J.H."/>
            <person name="Jorgensen S.L."/>
            <person name="Zaremba-Niedzwiedzka K."/>
            <person name="Martijn J."/>
            <person name="Lind A.E."/>
            <person name="van Eijk R."/>
            <person name="Schleper C."/>
            <person name="Guy L."/>
            <person name="Ettema T.J."/>
        </authorList>
    </citation>
    <scope>NUCLEOTIDE SEQUENCE</scope>
</reference>
<accession>A0A0F9DSE0</accession>
<sequence>MVKHVKGKNPGIASVKIKSAKGGSAGKGKGSGKVTTVGHIP</sequence>
<feature type="compositionally biased region" description="Low complexity" evidence="1">
    <location>
        <begin position="13"/>
        <end position="22"/>
    </location>
</feature>
<feature type="compositionally biased region" description="Low complexity" evidence="1">
    <location>
        <begin position="32"/>
        <end position="41"/>
    </location>
</feature>
<proteinExistence type="predicted"/>
<evidence type="ECO:0000313" key="2">
    <source>
        <dbReference type="EMBL" id="KKL64674.1"/>
    </source>
</evidence>
<gene>
    <name evidence="2" type="ORF">LCGC14_2162610</name>
</gene>
<name>A0A0F9DSE0_9ZZZZ</name>
<feature type="region of interest" description="Disordered" evidence="1">
    <location>
        <begin position="1"/>
        <end position="41"/>
    </location>
</feature>
<dbReference type="EMBL" id="LAZR01027771">
    <property type="protein sequence ID" value="KKL64674.1"/>
    <property type="molecule type" value="Genomic_DNA"/>
</dbReference>
<dbReference type="AlphaFoldDB" id="A0A0F9DSE0"/>
<comment type="caution">
    <text evidence="2">The sequence shown here is derived from an EMBL/GenBank/DDBJ whole genome shotgun (WGS) entry which is preliminary data.</text>
</comment>